<evidence type="ECO:0000256" key="1">
    <source>
        <dbReference type="SAM" id="Phobius"/>
    </source>
</evidence>
<dbReference type="Proteomes" id="UP000636800">
    <property type="component" value="Unassembled WGS sequence"/>
</dbReference>
<name>A0A835V4G1_VANPL</name>
<dbReference type="EMBL" id="JADCNL010000004">
    <property type="protein sequence ID" value="KAG0484328.1"/>
    <property type="molecule type" value="Genomic_DNA"/>
</dbReference>
<feature type="transmembrane region" description="Helical" evidence="1">
    <location>
        <begin position="25"/>
        <end position="44"/>
    </location>
</feature>
<dbReference type="AlphaFoldDB" id="A0A835V4G1"/>
<keyword evidence="1" id="KW-0812">Transmembrane</keyword>
<feature type="transmembrane region" description="Helical" evidence="1">
    <location>
        <begin position="89"/>
        <end position="112"/>
    </location>
</feature>
<reference evidence="2 3" key="1">
    <citation type="journal article" date="2020" name="Nat. Food">
        <title>A phased Vanilla planifolia genome enables genetic improvement of flavour and production.</title>
        <authorList>
            <person name="Hasing T."/>
            <person name="Tang H."/>
            <person name="Brym M."/>
            <person name="Khazi F."/>
            <person name="Huang T."/>
            <person name="Chambers A.H."/>
        </authorList>
    </citation>
    <scope>NUCLEOTIDE SEQUENCE [LARGE SCALE GENOMIC DNA]</scope>
    <source>
        <tissue evidence="2">Leaf</tissue>
    </source>
</reference>
<proteinExistence type="predicted"/>
<feature type="transmembrane region" description="Helical" evidence="1">
    <location>
        <begin position="64"/>
        <end position="82"/>
    </location>
</feature>
<gene>
    <name evidence="2" type="ORF">HPP92_008407</name>
</gene>
<organism evidence="2 3">
    <name type="scientific">Vanilla planifolia</name>
    <name type="common">Vanilla</name>
    <dbReference type="NCBI Taxonomy" id="51239"/>
    <lineage>
        <taxon>Eukaryota</taxon>
        <taxon>Viridiplantae</taxon>
        <taxon>Streptophyta</taxon>
        <taxon>Embryophyta</taxon>
        <taxon>Tracheophyta</taxon>
        <taxon>Spermatophyta</taxon>
        <taxon>Magnoliopsida</taxon>
        <taxon>Liliopsida</taxon>
        <taxon>Asparagales</taxon>
        <taxon>Orchidaceae</taxon>
        <taxon>Vanilloideae</taxon>
        <taxon>Vanilleae</taxon>
        <taxon>Vanilla</taxon>
    </lineage>
</organism>
<accession>A0A835V4G1</accession>
<comment type="caution">
    <text evidence="2">The sequence shown here is derived from an EMBL/GenBank/DDBJ whole genome shotgun (WGS) entry which is preliminary data.</text>
</comment>
<protein>
    <submittedName>
        <fullName evidence="2">Uncharacterized protein</fullName>
    </submittedName>
</protein>
<sequence>MFPCLFFQTMLGGDYPTSIKYPCRVTKKTGIFILFLPLFILLTWKDFEFPSWIILPSFTKVVSYNYLCQELLVLLSMIRIIPPDISFQVCLFSNIFIIFYSLSMPMAPYLFFQSMLDGDYPSSIKFPCRIT</sequence>
<keyword evidence="1" id="KW-1133">Transmembrane helix</keyword>
<keyword evidence="3" id="KW-1185">Reference proteome</keyword>
<dbReference type="OrthoDB" id="185373at2759"/>
<keyword evidence="1" id="KW-0472">Membrane</keyword>
<evidence type="ECO:0000313" key="3">
    <source>
        <dbReference type="Proteomes" id="UP000636800"/>
    </source>
</evidence>
<evidence type="ECO:0000313" key="2">
    <source>
        <dbReference type="EMBL" id="KAG0484328.1"/>
    </source>
</evidence>